<dbReference type="Gene3D" id="3.30.565.10">
    <property type="entry name" value="Histidine kinase-like ATPase, C-terminal domain"/>
    <property type="match status" value="1"/>
</dbReference>
<comment type="caution">
    <text evidence="10">The sequence shown here is derived from an EMBL/GenBank/DDBJ whole genome shotgun (WGS) entry which is preliminary data.</text>
</comment>
<evidence type="ECO:0000256" key="7">
    <source>
        <dbReference type="ARBA" id="ARBA00022840"/>
    </source>
</evidence>
<dbReference type="GO" id="GO:0005524">
    <property type="term" value="F:ATP binding"/>
    <property type="evidence" value="ECO:0007669"/>
    <property type="project" value="UniProtKB-KW"/>
</dbReference>
<comment type="catalytic activity">
    <reaction evidence="1">
        <text>ATP + protein L-histidine = ADP + protein N-phospho-L-histidine.</text>
        <dbReference type="EC" id="2.7.13.3"/>
    </reaction>
</comment>
<keyword evidence="8" id="KW-0812">Transmembrane</keyword>
<keyword evidence="6 10" id="KW-0418">Kinase</keyword>
<dbReference type="Proteomes" id="UP000295499">
    <property type="component" value="Unassembled WGS sequence"/>
</dbReference>
<keyword evidence="3" id="KW-0597">Phosphoprotein</keyword>
<dbReference type="GO" id="GO:0004673">
    <property type="term" value="F:protein histidine kinase activity"/>
    <property type="evidence" value="ECO:0007669"/>
    <property type="project" value="UniProtKB-EC"/>
</dbReference>
<evidence type="ECO:0000256" key="6">
    <source>
        <dbReference type="ARBA" id="ARBA00022777"/>
    </source>
</evidence>
<evidence type="ECO:0000256" key="3">
    <source>
        <dbReference type="ARBA" id="ARBA00022553"/>
    </source>
</evidence>
<dbReference type="SUPFAM" id="SSF55874">
    <property type="entry name" value="ATPase domain of HSP90 chaperone/DNA topoisomerase II/histidine kinase"/>
    <property type="match status" value="1"/>
</dbReference>
<protein>
    <recommendedName>
        <fullName evidence="2">histidine kinase</fullName>
        <ecNumber evidence="2">2.7.13.3</ecNumber>
    </recommendedName>
</protein>
<dbReference type="EC" id="2.7.13.3" evidence="2"/>
<dbReference type="InterPro" id="IPR036890">
    <property type="entry name" value="HATPase_C_sf"/>
</dbReference>
<evidence type="ECO:0000256" key="2">
    <source>
        <dbReference type="ARBA" id="ARBA00012438"/>
    </source>
</evidence>
<keyword evidence="7" id="KW-0067">ATP-binding</keyword>
<dbReference type="SMART" id="SM00387">
    <property type="entry name" value="HATPase_c"/>
    <property type="match status" value="1"/>
</dbReference>
<feature type="domain" description="Histidine kinase" evidence="9">
    <location>
        <begin position="540"/>
        <end position="733"/>
    </location>
</feature>
<keyword evidence="5" id="KW-0547">Nucleotide-binding</keyword>
<dbReference type="Gene3D" id="3.30.450.20">
    <property type="entry name" value="PAS domain"/>
    <property type="match status" value="1"/>
</dbReference>
<dbReference type="OrthoDB" id="1523170at2"/>
<sequence>MRRAAAFIIFLTLSFNVSKSQPHKAGDIQFLQTRLSDKLTDTTRFTLLQQISRHYLLQFRNKGIDSAKIFLVRATNILDKHPGYRGKYKIDNLLLWSELANKQKNILLTKKLLREAIELEKLHGDLRNEARLWEQLGLSMSWEESWAPYIAEMTTAFGNAYTLYRKTGNIDKQFEMRYRLSTVMQSHGYIDDADKACLTLLSEYKNVSASYLPDAYLLLSSSNRYKGNFNKSLFYSLKGLAAMKQIGDSSHASKVYGELAQVYQELGQPAKSIVWYRKTLALREKMDLPQRYLFRTAGFLAHELILEKQPQQALQEILALEHRNKPETQFDIATLSQIKAYCYEAMGNAKLAEYHYRNMLRLADNKTIAEFIIFGKYDLANFYVNQQRYKDAAPFLPVLLNTPASASREKDIQLLAFKVDSAAGQYFKAIQHIRRYEQLKDSIFSSTKSKQIEELQIQYETAKNEQSIKSLKKDSLLNVSRVKEANNIRNMTSLGLLVLALFLTLLYLSYRAKQRNNKEINKKNLWLNQLVDEKEWLIKEVHHRVKNNLQIVMGLLQRQSAYIDNEKALVAIQNSEHRMQSIALIHQKLYQSESMALINMPEYIDELVTYLKDSFDIGSRIHFYKEIENFSLDVQHAVPLGLILNEAITNAIKYAFDKTEEGNIYIAIFSEDDENFVLQIRDDGHGFPDNFSLKTVNSLGMNLMRGLSKQLGGKLEIHSQSGAVVHIRFKKNKLISTKNNKQKERYA</sequence>
<dbReference type="EMBL" id="SNWM01000002">
    <property type="protein sequence ID" value="TDO22381.1"/>
    <property type="molecule type" value="Genomic_DNA"/>
</dbReference>
<dbReference type="RefSeq" id="WP_133553695.1">
    <property type="nucleotide sequence ID" value="NZ_SNWM01000002.1"/>
</dbReference>
<evidence type="ECO:0000259" key="9">
    <source>
        <dbReference type="PROSITE" id="PS50109"/>
    </source>
</evidence>
<feature type="transmembrane region" description="Helical" evidence="8">
    <location>
        <begin position="491"/>
        <end position="510"/>
    </location>
</feature>
<dbReference type="InterPro" id="IPR005467">
    <property type="entry name" value="His_kinase_dom"/>
</dbReference>
<dbReference type="PANTHER" id="PTHR41523:SF8">
    <property type="entry name" value="ETHYLENE RESPONSE SENSOR PROTEIN"/>
    <property type="match status" value="1"/>
</dbReference>
<dbReference type="SUPFAM" id="SSF48452">
    <property type="entry name" value="TPR-like"/>
    <property type="match status" value="1"/>
</dbReference>
<accession>A0A4R6IK40</accession>
<gene>
    <name evidence="10" type="ORF">CLV32_1354</name>
</gene>
<dbReference type="InterPro" id="IPR011990">
    <property type="entry name" value="TPR-like_helical_dom_sf"/>
</dbReference>
<dbReference type="Pfam" id="PF07568">
    <property type="entry name" value="HisKA_2"/>
    <property type="match status" value="1"/>
</dbReference>
<dbReference type="Pfam" id="PF02518">
    <property type="entry name" value="HATPase_c"/>
    <property type="match status" value="1"/>
</dbReference>
<dbReference type="AlphaFoldDB" id="A0A4R6IK40"/>
<keyword evidence="8" id="KW-1133">Transmembrane helix</keyword>
<evidence type="ECO:0000256" key="1">
    <source>
        <dbReference type="ARBA" id="ARBA00000085"/>
    </source>
</evidence>
<dbReference type="InterPro" id="IPR019734">
    <property type="entry name" value="TPR_rpt"/>
</dbReference>
<proteinExistence type="predicted"/>
<dbReference type="PROSITE" id="PS50109">
    <property type="entry name" value="HIS_KIN"/>
    <property type="match status" value="1"/>
</dbReference>
<evidence type="ECO:0000313" key="11">
    <source>
        <dbReference type="Proteomes" id="UP000295499"/>
    </source>
</evidence>
<evidence type="ECO:0000256" key="4">
    <source>
        <dbReference type="ARBA" id="ARBA00022679"/>
    </source>
</evidence>
<keyword evidence="11" id="KW-1185">Reference proteome</keyword>
<evidence type="ECO:0000313" key="10">
    <source>
        <dbReference type="EMBL" id="TDO22381.1"/>
    </source>
</evidence>
<dbReference type="InterPro" id="IPR011495">
    <property type="entry name" value="Sig_transdc_His_kin_sub2_dim/P"/>
</dbReference>
<name>A0A4R6IK40_9SPHI</name>
<evidence type="ECO:0000256" key="8">
    <source>
        <dbReference type="SAM" id="Phobius"/>
    </source>
</evidence>
<keyword evidence="8" id="KW-0472">Membrane</keyword>
<dbReference type="SMART" id="SM00028">
    <property type="entry name" value="TPR"/>
    <property type="match status" value="2"/>
</dbReference>
<dbReference type="PANTHER" id="PTHR41523">
    <property type="entry name" value="TWO-COMPONENT SYSTEM SENSOR PROTEIN"/>
    <property type="match status" value="1"/>
</dbReference>
<dbReference type="InterPro" id="IPR003594">
    <property type="entry name" value="HATPase_dom"/>
</dbReference>
<keyword evidence="4" id="KW-0808">Transferase</keyword>
<organism evidence="10 11">
    <name type="scientific">Pedobacter duraquae</name>
    <dbReference type="NCBI Taxonomy" id="425511"/>
    <lineage>
        <taxon>Bacteria</taxon>
        <taxon>Pseudomonadati</taxon>
        <taxon>Bacteroidota</taxon>
        <taxon>Sphingobacteriia</taxon>
        <taxon>Sphingobacteriales</taxon>
        <taxon>Sphingobacteriaceae</taxon>
        <taxon>Pedobacter</taxon>
    </lineage>
</organism>
<dbReference type="Gene3D" id="1.25.40.10">
    <property type="entry name" value="Tetratricopeptide repeat domain"/>
    <property type="match status" value="1"/>
</dbReference>
<reference evidence="10 11" key="1">
    <citation type="submission" date="2019-03" db="EMBL/GenBank/DDBJ databases">
        <title>Genomic Encyclopedia of Archaeal and Bacterial Type Strains, Phase II (KMG-II): from individual species to whole genera.</title>
        <authorList>
            <person name="Goeker M."/>
        </authorList>
    </citation>
    <scope>NUCLEOTIDE SEQUENCE [LARGE SCALE GENOMIC DNA]</scope>
    <source>
        <strain evidence="10 11">DSM 19034</strain>
    </source>
</reference>
<evidence type="ECO:0000256" key="5">
    <source>
        <dbReference type="ARBA" id="ARBA00022741"/>
    </source>
</evidence>